<dbReference type="InterPro" id="IPR004367">
    <property type="entry name" value="Cyclin_C-dom"/>
</dbReference>
<evidence type="ECO:0000313" key="4">
    <source>
        <dbReference type="Proteomes" id="UP001295423"/>
    </source>
</evidence>
<feature type="domain" description="Cyclin C-terminal" evidence="2">
    <location>
        <begin position="196"/>
        <end position="327"/>
    </location>
</feature>
<dbReference type="PANTHER" id="PTHR10177">
    <property type="entry name" value="CYCLINS"/>
    <property type="match status" value="1"/>
</dbReference>
<sequence length="366" mass="41808">MLKLTMIPRKRTKRMRAYQGKPRQQMSQMEVEQRHKEQKDMLADNLYALIHQESSGRYNCVDYLAFTSWHRSVYDLLKKDRFSPSQRGESRIDEYCREQIVEWSFRVVDYFRIDREVVAVSLSMLDRFLATCKCDRSTFKLAATTTLQLAVKLLHPCRLGDLGILSDLSRGEFDMSDVRDMENHILKSLGWSLHPPTTVAFSTLLLDYVFADRDVSMTCADIDDLHDISSFFTELALCDYFFVTMRPSAVALACILNALEGMYGERNRFSAHILAVARSLNLYTNQDLTAACHRLWELYERSEECALHNGFAAPMEDEKNAGTVGSYVNKATSQDMVMEIASTSPVSVVTKQCPIATDDIMSDVQA</sequence>
<dbReference type="InterPro" id="IPR006671">
    <property type="entry name" value="Cyclin_N"/>
</dbReference>
<dbReference type="AlphaFoldDB" id="A0AAD2CR06"/>
<dbReference type="CDD" id="cd20537">
    <property type="entry name" value="CYCLIN_CCNO-like_rpt2"/>
    <property type="match status" value="1"/>
</dbReference>
<accession>A0AAD2CR06</accession>
<dbReference type="InterPro" id="IPR039361">
    <property type="entry name" value="Cyclin"/>
</dbReference>
<dbReference type="InterPro" id="IPR036915">
    <property type="entry name" value="Cyclin-like_sf"/>
</dbReference>
<proteinExistence type="predicted"/>
<dbReference type="EMBL" id="CAKOGP040000890">
    <property type="protein sequence ID" value="CAJ1940322.1"/>
    <property type="molecule type" value="Genomic_DNA"/>
</dbReference>
<dbReference type="Gene3D" id="1.10.472.10">
    <property type="entry name" value="Cyclin-like"/>
    <property type="match status" value="2"/>
</dbReference>
<dbReference type="SUPFAM" id="SSF47954">
    <property type="entry name" value="Cyclin-like"/>
    <property type="match status" value="2"/>
</dbReference>
<gene>
    <name evidence="3" type="ORF">CYCCA115_LOCUS6984</name>
</gene>
<comment type="caution">
    <text evidence="3">The sequence shown here is derived from an EMBL/GenBank/DDBJ whole genome shotgun (WGS) entry which is preliminary data.</text>
</comment>
<name>A0AAD2CR06_9STRA</name>
<keyword evidence="1" id="KW-0195">Cyclin</keyword>
<organism evidence="3 4">
    <name type="scientific">Cylindrotheca closterium</name>
    <dbReference type="NCBI Taxonomy" id="2856"/>
    <lineage>
        <taxon>Eukaryota</taxon>
        <taxon>Sar</taxon>
        <taxon>Stramenopiles</taxon>
        <taxon>Ochrophyta</taxon>
        <taxon>Bacillariophyta</taxon>
        <taxon>Bacillariophyceae</taxon>
        <taxon>Bacillariophycidae</taxon>
        <taxon>Bacillariales</taxon>
        <taxon>Bacillariaceae</taxon>
        <taxon>Cylindrotheca</taxon>
    </lineage>
</organism>
<keyword evidence="4" id="KW-1185">Reference proteome</keyword>
<evidence type="ECO:0000313" key="3">
    <source>
        <dbReference type="EMBL" id="CAJ1940322.1"/>
    </source>
</evidence>
<protein>
    <recommendedName>
        <fullName evidence="2">Cyclin C-terminal domain-containing protein</fullName>
    </recommendedName>
</protein>
<dbReference type="Pfam" id="PF00134">
    <property type="entry name" value="Cyclin_N"/>
    <property type="match status" value="1"/>
</dbReference>
<dbReference type="Pfam" id="PF02984">
    <property type="entry name" value="Cyclin_C"/>
    <property type="match status" value="1"/>
</dbReference>
<dbReference type="SMART" id="SM01332">
    <property type="entry name" value="Cyclin_C"/>
    <property type="match status" value="1"/>
</dbReference>
<evidence type="ECO:0000259" key="2">
    <source>
        <dbReference type="SMART" id="SM01332"/>
    </source>
</evidence>
<reference evidence="3" key="1">
    <citation type="submission" date="2023-08" db="EMBL/GenBank/DDBJ databases">
        <authorList>
            <person name="Audoor S."/>
            <person name="Bilcke G."/>
        </authorList>
    </citation>
    <scope>NUCLEOTIDE SEQUENCE</scope>
</reference>
<evidence type="ECO:0000256" key="1">
    <source>
        <dbReference type="ARBA" id="ARBA00023127"/>
    </source>
</evidence>
<dbReference type="Proteomes" id="UP001295423">
    <property type="component" value="Unassembled WGS sequence"/>
</dbReference>
<dbReference type="FunFam" id="1.10.472.10:FF:000093">
    <property type="entry name" value="Predicted protein"/>
    <property type="match status" value="1"/>
</dbReference>